<dbReference type="EMBL" id="JBDFQZ010000014">
    <property type="protein sequence ID" value="KAK9665991.1"/>
    <property type="molecule type" value="Genomic_DNA"/>
</dbReference>
<proteinExistence type="predicted"/>
<organism evidence="1 2">
    <name type="scientific">Saponaria officinalis</name>
    <name type="common">Common soapwort</name>
    <name type="synonym">Lychnis saponaria</name>
    <dbReference type="NCBI Taxonomy" id="3572"/>
    <lineage>
        <taxon>Eukaryota</taxon>
        <taxon>Viridiplantae</taxon>
        <taxon>Streptophyta</taxon>
        <taxon>Embryophyta</taxon>
        <taxon>Tracheophyta</taxon>
        <taxon>Spermatophyta</taxon>
        <taxon>Magnoliopsida</taxon>
        <taxon>eudicotyledons</taxon>
        <taxon>Gunneridae</taxon>
        <taxon>Pentapetalae</taxon>
        <taxon>Caryophyllales</taxon>
        <taxon>Caryophyllaceae</taxon>
        <taxon>Caryophylleae</taxon>
        <taxon>Saponaria</taxon>
    </lineage>
</organism>
<reference evidence="1" key="1">
    <citation type="submission" date="2024-03" db="EMBL/GenBank/DDBJ databases">
        <title>WGS assembly of Saponaria officinalis var. Norfolk2.</title>
        <authorList>
            <person name="Jenkins J."/>
            <person name="Shu S."/>
            <person name="Grimwood J."/>
            <person name="Barry K."/>
            <person name="Goodstein D."/>
            <person name="Schmutz J."/>
            <person name="Leebens-Mack J."/>
            <person name="Osbourn A."/>
        </authorList>
    </citation>
    <scope>NUCLEOTIDE SEQUENCE [LARGE SCALE GENOMIC DNA]</scope>
    <source>
        <strain evidence="1">JIC</strain>
    </source>
</reference>
<dbReference type="Proteomes" id="UP001443914">
    <property type="component" value="Unassembled WGS sequence"/>
</dbReference>
<evidence type="ECO:0000313" key="1">
    <source>
        <dbReference type="EMBL" id="KAK9665991.1"/>
    </source>
</evidence>
<accession>A0AAW1GQM6</accession>
<protein>
    <submittedName>
        <fullName evidence="1">Uncharacterized protein</fullName>
    </submittedName>
</protein>
<evidence type="ECO:0000313" key="2">
    <source>
        <dbReference type="Proteomes" id="UP001443914"/>
    </source>
</evidence>
<name>A0AAW1GQM6_SAPOF</name>
<gene>
    <name evidence="1" type="ORF">RND81_14G151800</name>
</gene>
<sequence>MSKVVSGMCVKPSTIILTLEDKGGLKGTGKEGVATRIILMNAIVITIMVNTTVTSDVCGYSGYLGYSFAKSGYVMHLMLFNNENIFVALYVDEESCAFSQYSIPFNYANEVSKGVRLIFVFDPGGLAMIIHKACNFSSKINLFLPQFCGIYVMLEDKDHFKGSVMIHTILCVRYFSNFMS</sequence>
<dbReference type="AlphaFoldDB" id="A0AAW1GQM6"/>
<comment type="caution">
    <text evidence="1">The sequence shown here is derived from an EMBL/GenBank/DDBJ whole genome shotgun (WGS) entry which is preliminary data.</text>
</comment>
<keyword evidence="2" id="KW-1185">Reference proteome</keyword>